<evidence type="ECO:0000256" key="6">
    <source>
        <dbReference type="ARBA" id="ARBA00022679"/>
    </source>
</evidence>
<reference evidence="17" key="1">
    <citation type="submission" date="2019-08" db="EMBL/GenBank/DDBJ databases">
        <authorList>
            <person name="Kucharzyk K."/>
            <person name="Murdoch R.W."/>
            <person name="Higgins S."/>
            <person name="Loffler F."/>
        </authorList>
    </citation>
    <scope>NUCLEOTIDE SEQUENCE</scope>
</reference>
<feature type="transmembrane region" description="Helical" evidence="14">
    <location>
        <begin position="9"/>
        <end position="29"/>
    </location>
</feature>
<dbReference type="PROSITE" id="PS50109">
    <property type="entry name" value="HIS_KIN"/>
    <property type="match status" value="1"/>
</dbReference>
<dbReference type="Gene3D" id="1.10.287.130">
    <property type="match status" value="1"/>
</dbReference>
<evidence type="ECO:0000256" key="1">
    <source>
        <dbReference type="ARBA" id="ARBA00000085"/>
    </source>
</evidence>
<comment type="caution">
    <text evidence="17">The sequence shown here is derived from an EMBL/GenBank/DDBJ whole genome shotgun (WGS) entry which is preliminary data.</text>
</comment>
<keyword evidence="10" id="KW-0067">ATP-binding</keyword>
<dbReference type="InterPro" id="IPR036097">
    <property type="entry name" value="HisK_dim/P_sf"/>
</dbReference>
<feature type="domain" description="Histidine kinase" evidence="15">
    <location>
        <begin position="973"/>
        <end position="1185"/>
    </location>
</feature>
<evidence type="ECO:0000259" key="15">
    <source>
        <dbReference type="PROSITE" id="PS50109"/>
    </source>
</evidence>
<dbReference type="InterPro" id="IPR003661">
    <property type="entry name" value="HisK_dim/P_dom"/>
</dbReference>
<evidence type="ECO:0000256" key="2">
    <source>
        <dbReference type="ARBA" id="ARBA00004651"/>
    </source>
</evidence>
<dbReference type="InterPro" id="IPR005467">
    <property type="entry name" value="His_kinase_dom"/>
</dbReference>
<evidence type="ECO:0000256" key="3">
    <source>
        <dbReference type="ARBA" id="ARBA00012438"/>
    </source>
</evidence>
<dbReference type="EMBL" id="VSSQ01000066">
    <property type="protein sequence ID" value="MPL72516.1"/>
    <property type="molecule type" value="Genomic_DNA"/>
</dbReference>
<feature type="transmembrane region" description="Helical" evidence="14">
    <location>
        <begin position="412"/>
        <end position="432"/>
    </location>
</feature>
<dbReference type="SUPFAM" id="SSF55874">
    <property type="entry name" value="ATPase domain of HSP90 chaperone/DNA topoisomerase II/histidine kinase"/>
    <property type="match status" value="1"/>
</dbReference>
<name>A0A644TZT9_9ZZZZ</name>
<feature type="transmembrane region" description="Helical" evidence="14">
    <location>
        <begin position="709"/>
        <end position="733"/>
    </location>
</feature>
<feature type="transmembrane region" description="Helical" evidence="14">
    <location>
        <begin position="288"/>
        <end position="309"/>
    </location>
</feature>
<feature type="transmembrane region" description="Helical" evidence="14">
    <location>
        <begin position="880"/>
        <end position="902"/>
    </location>
</feature>
<evidence type="ECO:0000259" key="16">
    <source>
        <dbReference type="PROSITE" id="PS50885"/>
    </source>
</evidence>
<keyword evidence="7 14" id="KW-0812">Transmembrane</keyword>
<comment type="subcellular location">
    <subcellularLocation>
        <location evidence="2">Cell membrane</location>
        <topology evidence="2">Multi-pass membrane protein</topology>
    </subcellularLocation>
</comment>
<feature type="transmembrane region" description="Helical" evidence="14">
    <location>
        <begin position="329"/>
        <end position="349"/>
    </location>
</feature>
<dbReference type="AlphaFoldDB" id="A0A644TZT9"/>
<dbReference type="InterPro" id="IPR050398">
    <property type="entry name" value="HssS/ArlS-like"/>
</dbReference>
<dbReference type="InterPro" id="IPR003594">
    <property type="entry name" value="HATPase_dom"/>
</dbReference>
<feature type="transmembrane region" description="Helical" evidence="14">
    <location>
        <begin position="668"/>
        <end position="689"/>
    </location>
</feature>
<dbReference type="InterPro" id="IPR033463">
    <property type="entry name" value="sCache_3"/>
</dbReference>
<dbReference type="GO" id="GO:0005886">
    <property type="term" value="C:plasma membrane"/>
    <property type="evidence" value="ECO:0007669"/>
    <property type="project" value="UniProtKB-SubCell"/>
</dbReference>
<dbReference type="Gene3D" id="3.30.565.10">
    <property type="entry name" value="Histidine kinase-like ATPase, C-terminal domain"/>
    <property type="match status" value="1"/>
</dbReference>
<evidence type="ECO:0000256" key="13">
    <source>
        <dbReference type="ARBA" id="ARBA00023136"/>
    </source>
</evidence>
<evidence type="ECO:0000256" key="10">
    <source>
        <dbReference type="ARBA" id="ARBA00022840"/>
    </source>
</evidence>
<keyword evidence="6 17" id="KW-0808">Transferase</keyword>
<dbReference type="InterPro" id="IPR003660">
    <property type="entry name" value="HAMP_dom"/>
</dbReference>
<dbReference type="CDD" id="cd00075">
    <property type="entry name" value="HATPase"/>
    <property type="match status" value="1"/>
</dbReference>
<evidence type="ECO:0000256" key="12">
    <source>
        <dbReference type="ARBA" id="ARBA00023012"/>
    </source>
</evidence>
<feature type="domain" description="HAMP" evidence="16">
    <location>
        <begin position="904"/>
        <end position="956"/>
    </location>
</feature>
<evidence type="ECO:0000256" key="9">
    <source>
        <dbReference type="ARBA" id="ARBA00022777"/>
    </source>
</evidence>
<gene>
    <name evidence="17" type="primary">sasA_58</name>
    <name evidence="17" type="ORF">SDC9_18301</name>
</gene>
<evidence type="ECO:0000256" key="4">
    <source>
        <dbReference type="ARBA" id="ARBA00022475"/>
    </source>
</evidence>
<proteinExistence type="predicted"/>
<keyword evidence="13 14" id="KW-0472">Membrane</keyword>
<dbReference type="CDD" id="cd00082">
    <property type="entry name" value="HisKA"/>
    <property type="match status" value="1"/>
</dbReference>
<dbReference type="PANTHER" id="PTHR45528">
    <property type="entry name" value="SENSOR HISTIDINE KINASE CPXA"/>
    <property type="match status" value="1"/>
</dbReference>
<dbReference type="InterPro" id="IPR036890">
    <property type="entry name" value="HATPase_C_sf"/>
</dbReference>
<feature type="transmembrane region" description="Helical" evidence="14">
    <location>
        <begin position="250"/>
        <end position="268"/>
    </location>
</feature>
<sequence>MNELTEKLIAWRTTILWVLMVLMAISSFMEFSSPNSMDREVESLEETIHKRQQVMAQYAEKALEEPDSVFLSFPRLPSDMVIYRYCADTLQSWVNQLPVSNDDIDFFPFGYTLNHLTSRGITNTPLAYLTASEQYVNLGSGWYIVSTYFKSNVSVVAALLIQTDYNSENSVLRSEINPNLSLSKRLSIVPVTHDESYIVKGLNGEILFSVLKNLPTERGDAGKTLRLLSMLFAIAALFSDLARRKRIKQFFLAWGGLTIVLILSLYMAEYTSGNSKLFSPSLYADFGLFGSLADMIICHLYIFLVILALFSVRKSLALAFLRGSRAKRFLLKSILFLIPLLLILYIHITLESLAMNSSIVLELYMIDEISAYTVLAYVIYSLLFVSLLFSLQMLRPLLRLKGGFSFLKPRNLLIFIFLISLYSLVSVSRYGYSKEFETNRVLTTKMSVERDLDIELLLRGAERMIETDPLLSLWVQVEQGEEMINSILTEQYFWSILQKYDIKITVCRRDDALLVDSESQPQPCGAFFDNEIMRYGIPLYSNSHFFFMNNYNGRISYLGYFIYQGFGGNRNLYIELDSKFMRANAGYTELLLDHKNAGTINLGSSYSFAKYLNNRMISYSGRYNYPTVLEDNYEIGYKAVREDGQIHFVNKLSGENVIMISRPERSPFPYIVTFSYIMLFFSLVTFSIVRTRHKGILPKMPRNSFRWKITILIIASLVFALFFMGAGSIWFSLNYFDETNRMQMEEKMQSVQSTLSYYSRLAKRYNDPQFNNIRLFEAMNRLSDNTQIDINIYRPDGQLLRTTQPEIYDNYILGSRMHPVAYNEIVYNKKKQFVNKEKIANLDYFSLYAPLFNADGNMIAIANIPYFSRQSELRADASSIIAAIINIYLLLLIGAVFGGFALSNSLSKPLAEISRKMQLLDISQHPEHIDYNNKDELGILVAAYNKMVDDLESSTNRLAQGEREQAWREMARQIAHEIKNPLTPMRLSIQHLVRLKQQNVDGWQEKFERLANSLIEQIDILSDVASEFSSFSRFYSEEITVVDLNKLIREQIVLFNTRDDITIKFKSELKEAMVAVRKTQITRVFVNLLSNALQAIEPQQGGSVVVTLGREGDQYVTSVEDDGPGVPDNLTHRLFKPNFTTKSSGTGLGLAICKSILDQSHGLISYNRSEELGGANFTVRIPVISASEKSV</sequence>
<dbReference type="InterPro" id="IPR004358">
    <property type="entry name" value="Sig_transdc_His_kin-like_C"/>
</dbReference>
<dbReference type="Pfam" id="PF02518">
    <property type="entry name" value="HATPase_c"/>
    <property type="match status" value="1"/>
</dbReference>
<evidence type="ECO:0000256" key="14">
    <source>
        <dbReference type="SAM" id="Phobius"/>
    </source>
</evidence>
<dbReference type="SMART" id="SM00387">
    <property type="entry name" value="HATPase_c"/>
    <property type="match status" value="1"/>
</dbReference>
<dbReference type="Gene3D" id="6.10.340.10">
    <property type="match status" value="1"/>
</dbReference>
<organism evidence="17">
    <name type="scientific">bioreactor metagenome</name>
    <dbReference type="NCBI Taxonomy" id="1076179"/>
    <lineage>
        <taxon>unclassified sequences</taxon>
        <taxon>metagenomes</taxon>
        <taxon>ecological metagenomes</taxon>
    </lineage>
</organism>
<protein>
    <recommendedName>
        <fullName evidence="3">histidine kinase</fullName>
        <ecNumber evidence="3">2.7.13.3</ecNumber>
    </recommendedName>
</protein>
<dbReference type="GO" id="GO:0000155">
    <property type="term" value="F:phosphorelay sensor kinase activity"/>
    <property type="evidence" value="ECO:0007669"/>
    <property type="project" value="InterPro"/>
</dbReference>
<evidence type="ECO:0000256" key="7">
    <source>
        <dbReference type="ARBA" id="ARBA00022692"/>
    </source>
</evidence>
<accession>A0A644TZT9</accession>
<dbReference type="PROSITE" id="PS50885">
    <property type="entry name" value="HAMP"/>
    <property type="match status" value="1"/>
</dbReference>
<evidence type="ECO:0000313" key="17">
    <source>
        <dbReference type="EMBL" id="MPL72516.1"/>
    </source>
</evidence>
<keyword evidence="12" id="KW-0902">Two-component regulatory system</keyword>
<dbReference type="CDD" id="cd06225">
    <property type="entry name" value="HAMP"/>
    <property type="match status" value="1"/>
</dbReference>
<dbReference type="EC" id="2.7.13.3" evidence="3"/>
<keyword evidence="11 14" id="KW-1133">Transmembrane helix</keyword>
<keyword evidence="5" id="KW-0597">Phosphoprotein</keyword>
<dbReference type="SMART" id="SM00304">
    <property type="entry name" value="HAMP"/>
    <property type="match status" value="1"/>
</dbReference>
<keyword evidence="8" id="KW-0547">Nucleotide-binding</keyword>
<feature type="transmembrane region" description="Helical" evidence="14">
    <location>
        <begin position="847"/>
        <end position="868"/>
    </location>
</feature>
<dbReference type="SUPFAM" id="SSF158472">
    <property type="entry name" value="HAMP domain-like"/>
    <property type="match status" value="1"/>
</dbReference>
<evidence type="ECO:0000256" key="8">
    <source>
        <dbReference type="ARBA" id="ARBA00022741"/>
    </source>
</evidence>
<dbReference type="PRINTS" id="PR00344">
    <property type="entry name" value="BCTRLSENSOR"/>
</dbReference>
<evidence type="ECO:0000256" key="11">
    <source>
        <dbReference type="ARBA" id="ARBA00022989"/>
    </source>
</evidence>
<dbReference type="Pfam" id="PF00512">
    <property type="entry name" value="HisKA"/>
    <property type="match status" value="1"/>
</dbReference>
<dbReference type="SMART" id="SM00388">
    <property type="entry name" value="HisKA"/>
    <property type="match status" value="1"/>
</dbReference>
<keyword evidence="9 17" id="KW-0418">Kinase</keyword>
<comment type="catalytic activity">
    <reaction evidence="1">
        <text>ATP + protein L-histidine = ADP + protein N-phospho-L-histidine.</text>
        <dbReference type="EC" id="2.7.13.3"/>
    </reaction>
</comment>
<dbReference type="Pfam" id="PF17202">
    <property type="entry name" value="sCache_3_3"/>
    <property type="match status" value="1"/>
</dbReference>
<dbReference type="PANTHER" id="PTHR45528:SF1">
    <property type="entry name" value="SENSOR HISTIDINE KINASE CPXA"/>
    <property type="match status" value="1"/>
</dbReference>
<evidence type="ECO:0000256" key="5">
    <source>
        <dbReference type="ARBA" id="ARBA00022553"/>
    </source>
</evidence>
<keyword evidence="4" id="KW-1003">Cell membrane</keyword>
<dbReference type="SUPFAM" id="SSF47384">
    <property type="entry name" value="Homodimeric domain of signal transducing histidine kinase"/>
    <property type="match status" value="1"/>
</dbReference>
<feature type="transmembrane region" description="Helical" evidence="14">
    <location>
        <begin position="369"/>
        <end position="391"/>
    </location>
</feature>
<dbReference type="GO" id="GO:0005524">
    <property type="term" value="F:ATP binding"/>
    <property type="evidence" value="ECO:0007669"/>
    <property type="project" value="UniProtKB-KW"/>
</dbReference>